<keyword evidence="3 7" id="KW-0378">Hydrolase</keyword>
<dbReference type="PANTHER" id="PTHR30008:SF0">
    <property type="entry name" value="EXODEOXYRIBONUCLEASE 7 LARGE SUBUNIT"/>
    <property type="match status" value="1"/>
</dbReference>
<evidence type="ECO:0000256" key="3">
    <source>
        <dbReference type="ARBA" id="ARBA00022801"/>
    </source>
</evidence>
<dbReference type="Pfam" id="PF02601">
    <property type="entry name" value="Exonuc_VII_L"/>
    <property type="match status" value="1"/>
</dbReference>
<dbReference type="GO" id="GO:0008855">
    <property type="term" value="F:exodeoxyribonuclease VII activity"/>
    <property type="evidence" value="ECO:0007669"/>
    <property type="project" value="UniProtKB-EC"/>
</dbReference>
<dbReference type="PANTHER" id="PTHR30008">
    <property type="entry name" value="EXODEOXYRIBONUCLEASE 7 LARGE SUBUNIT"/>
    <property type="match status" value="1"/>
</dbReference>
<dbReference type="GO" id="GO:0009318">
    <property type="term" value="C:exodeoxyribonuclease VII complex"/>
    <property type="evidence" value="ECO:0007669"/>
    <property type="project" value="InterPro"/>
</dbReference>
<comment type="caution">
    <text evidence="7">The sequence shown here is derived from an EMBL/GenBank/DDBJ whole genome shotgun (WGS) entry which is preliminary data.</text>
</comment>
<keyword evidence="1" id="KW-0963">Cytoplasm</keyword>
<keyword evidence="2" id="KW-0540">Nuclease</keyword>
<evidence type="ECO:0000256" key="2">
    <source>
        <dbReference type="ARBA" id="ARBA00022722"/>
    </source>
</evidence>
<dbReference type="EMBL" id="JAKELO010000002">
    <property type="protein sequence ID" value="MDE4909049.1"/>
    <property type="molecule type" value="Genomic_DNA"/>
</dbReference>
<dbReference type="Proteomes" id="UP001143747">
    <property type="component" value="Unassembled WGS sequence"/>
</dbReference>
<reference evidence="7" key="1">
    <citation type="submission" date="2022-01" db="EMBL/GenBank/DDBJ databases">
        <title>Draft genome of Methanogenium marinum DSM 15558.</title>
        <authorList>
            <person name="Chen S.-C."/>
            <person name="You Y.-T."/>
        </authorList>
    </citation>
    <scope>NUCLEOTIDE SEQUENCE</scope>
    <source>
        <strain evidence="7">DSM 15558</strain>
    </source>
</reference>
<dbReference type="RefSeq" id="WP_274925655.1">
    <property type="nucleotide sequence ID" value="NZ_JAKELO010000002.1"/>
</dbReference>
<dbReference type="HAMAP" id="MF_00378">
    <property type="entry name" value="Exonuc_7_L"/>
    <property type="match status" value="1"/>
</dbReference>
<dbReference type="AlphaFoldDB" id="A0A9Q4KUJ7"/>
<dbReference type="CDD" id="cd04489">
    <property type="entry name" value="ExoVII_LU_OBF"/>
    <property type="match status" value="1"/>
</dbReference>
<keyword evidence="8" id="KW-1185">Reference proteome</keyword>
<feature type="domain" description="Exonuclease VII large subunit C-terminal" evidence="5">
    <location>
        <begin position="137"/>
        <end position="343"/>
    </location>
</feature>
<protein>
    <submittedName>
        <fullName evidence="7">Exodeoxyribonuclease VII large subunit</fullName>
        <ecNumber evidence="7">3.1.11.6</ecNumber>
    </submittedName>
</protein>
<organism evidence="7 8">
    <name type="scientific">Methanogenium marinum</name>
    <dbReference type="NCBI Taxonomy" id="348610"/>
    <lineage>
        <taxon>Archaea</taxon>
        <taxon>Methanobacteriati</taxon>
        <taxon>Methanobacteriota</taxon>
        <taxon>Stenosarchaea group</taxon>
        <taxon>Methanomicrobia</taxon>
        <taxon>Methanomicrobiales</taxon>
        <taxon>Methanomicrobiaceae</taxon>
        <taxon>Methanogenium</taxon>
    </lineage>
</organism>
<dbReference type="GO" id="GO:0006308">
    <property type="term" value="P:DNA catabolic process"/>
    <property type="evidence" value="ECO:0007669"/>
    <property type="project" value="InterPro"/>
</dbReference>
<accession>A0A9Q4KUJ7</accession>
<dbReference type="InterPro" id="IPR020579">
    <property type="entry name" value="Exonuc_VII_lsu_C"/>
</dbReference>
<keyword evidence="4" id="KW-0269">Exonuclease</keyword>
<evidence type="ECO:0000256" key="1">
    <source>
        <dbReference type="ARBA" id="ARBA00022490"/>
    </source>
</evidence>
<sequence length="412" mass="46373">MRPMEDGGSGDSGIYSVSSLTAVIASLLDDRRIKNIWVEGEITNYLHHRSGHRYFSLSEDPGTRPSVIRCAMWKSYGRELTFSPVNGMRVRVYGSVDLYEPGGEYKFIAREMEEAGRGEVYRLVNQWKQMLEEEGHFALSKKKALPQYPQVVGVVTAETGAARRDIEQVIARRFPVTLMLSPCSVQGQGSEHQIADAIRSLDGKVDVIIVGRGGGSFEDLFSFNHPEVVRAVSACRTPVVSAVGHEVDTTLIDYAADVRAPTPSAAAELVVPDKIELKQELRTLDQRLSETTRRYFHRFHSDIEDFRLRLRPDRLRVHISREQEYMNEISDRILTLVSRECQSNRMILAAEKAQMKSLDPYGPVRRGYVLVKKDGMLVKSVASLSSEDEISLSFRDGSARACIHEVTYDTDI</sequence>
<dbReference type="InterPro" id="IPR025824">
    <property type="entry name" value="OB-fold_nuc-bd_dom"/>
</dbReference>
<dbReference type="NCBIfam" id="TIGR00237">
    <property type="entry name" value="xseA"/>
    <property type="match status" value="1"/>
</dbReference>
<dbReference type="GO" id="GO:0003676">
    <property type="term" value="F:nucleic acid binding"/>
    <property type="evidence" value="ECO:0007669"/>
    <property type="project" value="InterPro"/>
</dbReference>
<feature type="domain" description="OB-fold nucleic acid binding" evidence="6">
    <location>
        <begin position="15"/>
        <end position="113"/>
    </location>
</feature>
<evidence type="ECO:0000313" key="7">
    <source>
        <dbReference type="EMBL" id="MDE4909049.1"/>
    </source>
</evidence>
<dbReference type="EC" id="3.1.11.6" evidence="7"/>
<dbReference type="Pfam" id="PF13742">
    <property type="entry name" value="tRNA_anti_2"/>
    <property type="match status" value="1"/>
</dbReference>
<evidence type="ECO:0000313" key="8">
    <source>
        <dbReference type="Proteomes" id="UP001143747"/>
    </source>
</evidence>
<name>A0A9Q4KUJ7_9EURY</name>
<proteinExistence type="inferred from homology"/>
<gene>
    <name evidence="7" type="primary">xseA</name>
    <name evidence="7" type="ORF">L0665_10555</name>
</gene>
<evidence type="ECO:0000259" key="5">
    <source>
        <dbReference type="Pfam" id="PF02601"/>
    </source>
</evidence>
<evidence type="ECO:0000259" key="6">
    <source>
        <dbReference type="Pfam" id="PF13742"/>
    </source>
</evidence>
<evidence type="ECO:0000256" key="4">
    <source>
        <dbReference type="ARBA" id="ARBA00022839"/>
    </source>
</evidence>
<dbReference type="InterPro" id="IPR003753">
    <property type="entry name" value="Exonuc_VII_L"/>
</dbReference>